<sequence>MSDGGKRHNVILLVGLTIVLVCALAAVVLSIVILTKVNDNNASSAGQPATTTSASSGPPVTTTSSSSGPSATTPPAPGTTVTTSSTPPAPPATTPSTPPAPPTTTTTSPPGPTLPPPSVSNSPLYQNISSRMGKYVNYSVNPCDDFYQHACGNYQEPSSAFGFLANNQADLLVQAINAVQDGGSTPTASMSLRIAQRAFKSCTGDQGTSVAANIRSLPYYLPYNTWPMVSTSADPAQLDPSELWKSVAQLSTIWMTDTFITPLAPLSDSGAPIDTNWQDPSGNQSHLLYLDQATLYLGNAVSYTPEVWQLVNQSYIANLNNTIHQLAPLFNYTINEEQLKKDISDIANLEIALANISKSDDQRRNYTLMYNLYTMSSAQQAFPNVNWAAYFERLTEVTSLPLDYFTSNSHSFSITEPDFISSLNSVLSAFTPRTIINYLGWRMMDQFTQFLPATSKAYFEFRRKFKKGHHDRAVSDDAAAAARACSDQLTNHVPFIAGRLLVDATFKGNATAMKTFQTGVQTMVQGILNGFRSMLSELPWMQLATLTPAYNKIVHLAINPGWPDWQQNDTALDLVYLNYGQFSVDSGQDWFSTYKGLLSVHTLLNYHLLLESPVDRNFFEMSPALVNAWYQPERNSISFPLAILNPPFYSADYPTALNLGGLGMVIGHELTHGFDDEGVQWDSVGKFGPWLDPVSRVGFDRMATCIQKQYGGYCPSSTSGVCVNGVQTQGENIADNGGMRAAFRAYKSIQSLNGPDARLPGAMSQYSQDQLFFLSFAQLWCGRPRDPVHDPALQRQLLTDAHAPSVYRVLGTLANFPQFAAAYNCPVKPHCNIWVGDNQ</sequence>
<keyword evidence="5" id="KW-0378">Hydrolase</keyword>
<keyword evidence="9" id="KW-0472">Membrane</keyword>
<dbReference type="Proteomes" id="UP000887566">
    <property type="component" value="Unplaced"/>
</dbReference>
<evidence type="ECO:0000259" key="10">
    <source>
        <dbReference type="Pfam" id="PF01431"/>
    </source>
</evidence>
<dbReference type="WBParaSite" id="PSAMB.scaffold3149size19465.g20545.t1">
    <property type="protein sequence ID" value="PSAMB.scaffold3149size19465.g20545.t1"/>
    <property type="gene ID" value="PSAMB.scaffold3149size19465.g20545"/>
</dbReference>
<feature type="compositionally biased region" description="Pro residues" evidence="8">
    <location>
        <begin position="109"/>
        <end position="118"/>
    </location>
</feature>
<dbReference type="GO" id="GO:0046872">
    <property type="term" value="F:metal ion binding"/>
    <property type="evidence" value="ECO:0007669"/>
    <property type="project" value="UniProtKB-KW"/>
</dbReference>
<evidence type="ECO:0000256" key="4">
    <source>
        <dbReference type="ARBA" id="ARBA00022723"/>
    </source>
</evidence>
<keyword evidence="9" id="KW-0812">Transmembrane</keyword>
<keyword evidence="12" id="KW-1185">Reference proteome</keyword>
<evidence type="ECO:0000256" key="9">
    <source>
        <dbReference type="SAM" id="Phobius"/>
    </source>
</evidence>
<evidence type="ECO:0000256" key="1">
    <source>
        <dbReference type="ARBA" id="ARBA00001947"/>
    </source>
</evidence>
<evidence type="ECO:0000256" key="5">
    <source>
        <dbReference type="ARBA" id="ARBA00022801"/>
    </source>
</evidence>
<keyword evidence="7" id="KW-0482">Metalloprotease</keyword>
<evidence type="ECO:0000256" key="3">
    <source>
        <dbReference type="ARBA" id="ARBA00022670"/>
    </source>
</evidence>
<reference evidence="13" key="1">
    <citation type="submission" date="2022-11" db="UniProtKB">
        <authorList>
            <consortium name="WormBaseParasite"/>
        </authorList>
    </citation>
    <scope>IDENTIFICATION</scope>
</reference>
<dbReference type="GO" id="GO:0004222">
    <property type="term" value="F:metalloendopeptidase activity"/>
    <property type="evidence" value="ECO:0007669"/>
    <property type="project" value="InterPro"/>
</dbReference>
<evidence type="ECO:0000313" key="12">
    <source>
        <dbReference type="Proteomes" id="UP000887566"/>
    </source>
</evidence>
<keyword evidence="4" id="KW-0479">Metal-binding</keyword>
<name>A0A914W3H9_9BILA</name>
<feature type="domain" description="Peptidase M13 N-terminal" evidence="11">
    <location>
        <begin position="142"/>
        <end position="563"/>
    </location>
</feature>
<evidence type="ECO:0000256" key="7">
    <source>
        <dbReference type="ARBA" id="ARBA00023049"/>
    </source>
</evidence>
<organism evidence="12 13">
    <name type="scientific">Plectus sambesii</name>
    <dbReference type="NCBI Taxonomy" id="2011161"/>
    <lineage>
        <taxon>Eukaryota</taxon>
        <taxon>Metazoa</taxon>
        <taxon>Ecdysozoa</taxon>
        <taxon>Nematoda</taxon>
        <taxon>Chromadorea</taxon>
        <taxon>Plectida</taxon>
        <taxon>Plectina</taxon>
        <taxon>Plectoidea</taxon>
        <taxon>Plectidae</taxon>
        <taxon>Plectus</taxon>
    </lineage>
</organism>
<dbReference type="PANTHER" id="PTHR11733:SF240">
    <property type="entry name" value="GH14155P-RELATED"/>
    <property type="match status" value="1"/>
</dbReference>
<evidence type="ECO:0000313" key="13">
    <source>
        <dbReference type="WBParaSite" id="PSAMB.scaffold3149size19465.g20545.t1"/>
    </source>
</evidence>
<proteinExistence type="inferred from homology"/>
<dbReference type="GO" id="GO:0005886">
    <property type="term" value="C:plasma membrane"/>
    <property type="evidence" value="ECO:0007669"/>
    <property type="project" value="TreeGrafter"/>
</dbReference>
<dbReference type="PANTHER" id="PTHR11733">
    <property type="entry name" value="ZINC METALLOPROTEASE FAMILY M13 NEPRILYSIN-RELATED"/>
    <property type="match status" value="1"/>
</dbReference>
<dbReference type="PROSITE" id="PS51885">
    <property type="entry name" value="NEPRILYSIN"/>
    <property type="match status" value="1"/>
</dbReference>
<comment type="similarity">
    <text evidence="2">Belongs to the peptidase M13 family.</text>
</comment>
<feature type="transmembrane region" description="Helical" evidence="9">
    <location>
        <begin position="12"/>
        <end position="34"/>
    </location>
</feature>
<dbReference type="Pfam" id="PF01431">
    <property type="entry name" value="Peptidase_M13"/>
    <property type="match status" value="1"/>
</dbReference>
<protein>
    <submittedName>
        <fullName evidence="13">Endothelin-converting enzyme 1</fullName>
    </submittedName>
</protein>
<dbReference type="SUPFAM" id="SSF55486">
    <property type="entry name" value="Metalloproteases ('zincins'), catalytic domain"/>
    <property type="match status" value="1"/>
</dbReference>
<dbReference type="Pfam" id="PF05649">
    <property type="entry name" value="Peptidase_M13_N"/>
    <property type="match status" value="1"/>
</dbReference>
<evidence type="ECO:0000256" key="8">
    <source>
        <dbReference type="SAM" id="MobiDB-lite"/>
    </source>
</evidence>
<dbReference type="InterPro" id="IPR018497">
    <property type="entry name" value="Peptidase_M13_C"/>
</dbReference>
<evidence type="ECO:0000259" key="11">
    <source>
        <dbReference type="Pfam" id="PF05649"/>
    </source>
</evidence>
<dbReference type="GO" id="GO:0016485">
    <property type="term" value="P:protein processing"/>
    <property type="evidence" value="ECO:0007669"/>
    <property type="project" value="TreeGrafter"/>
</dbReference>
<dbReference type="Gene3D" id="3.40.390.10">
    <property type="entry name" value="Collagenase (Catalytic Domain)"/>
    <property type="match status" value="1"/>
</dbReference>
<feature type="compositionally biased region" description="Low complexity" evidence="8">
    <location>
        <begin position="42"/>
        <end position="71"/>
    </location>
</feature>
<dbReference type="Gene3D" id="1.10.1380.10">
    <property type="entry name" value="Neutral endopeptidase , domain2"/>
    <property type="match status" value="1"/>
</dbReference>
<accession>A0A914W3H9</accession>
<dbReference type="PRINTS" id="PR00786">
    <property type="entry name" value="NEPRILYSIN"/>
</dbReference>
<evidence type="ECO:0000256" key="6">
    <source>
        <dbReference type="ARBA" id="ARBA00022833"/>
    </source>
</evidence>
<dbReference type="InterPro" id="IPR008753">
    <property type="entry name" value="Peptidase_M13_N"/>
</dbReference>
<comment type="cofactor">
    <cofactor evidence="1">
        <name>Zn(2+)</name>
        <dbReference type="ChEBI" id="CHEBI:29105"/>
    </cofactor>
</comment>
<keyword evidence="9" id="KW-1133">Transmembrane helix</keyword>
<dbReference type="AlphaFoldDB" id="A0A914W3H9"/>
<dbReference type="InterPro" id="IPR000718">
    <property type="entry name" value="Peptidase_M13"/>
</dbReference>
<keyword evidence="3" id="KW-0645">Protease</keyword>
<feature type="domain" description="Peptidase M13 C-terminal" evidence="10">
    <location>
        <begin position="627"/>
        <end position="827"/>
    </location>
</feature>
<feature type="region of interest" description="Disordered" evidence="8">
    <location>
        <begin position="41"/>
        <end position="125"/>
    </location>
</feature>
<keyword evidence="6" id="KW-0862">Zinc</keyword>
<dbReference type="InterPro" id="IPR024079">
    <property type="entry name" value="MetalloPept_cat_dom_sf"/>
</dbReference>
<dbReference type="CDD" id="cd08662">
    <property type="entry name" value="M13"/>
    <property type="match status" value="1"/>
</dbReference>
<feature type="compositionally biased region" description="Pro residues" evidence="8">
    <location>
        <begin position="87"/>
        <end position="102"/>
    </location>
</feature>
<dbReference type="InterPro" id="IPR042089">
    <property type="entry name" value="Peptidase_M13_dom_2"/>
</dbReference>
<evidence type="ECO:0000256" key="2">
    <source>
        <dbReference type="ARBA" id="ARBA00007357"/>
    </source>
</evidence>